<organism evidence="1 2">
    <name type="scientific">Mucuna pruriens</name>
    <name type="common">Velvet bean</name>
    <name type="synonym">Dolichos pruriens</name>
    <dbReference type="NCBI Taxonomy" id="157652"/>
    <lineage>
        <taxon>Eukaryota</taxon>
        <taxon>Viridiplantae</taxon>
        <taxon>Streptophyta</taxon>
        <taxon>Embryophyta</taxon>
        <taxon>Tracheophyta</taxon>
        <taxon>Spermatophyta</taxon>
        <taxon>Magnoliopsida</taxon>
        <taxon>eudicotyledons</taxon>
        <taxon>Gunneridae</taxon>
        <taxon>Pentapetalae</taxon>
        <taxon>rosids</taxon>
        <taxon>fabids</taxon>
        <taxon>Fabales</taxon>
        <taxon>Fabaceae</taxon>
        <taxon>Papilionoideae</taxon>
        <taxon>50 kb inversion clade</taxon>
        <taxon>NPAAA clade</taxon>
        <taxon>indigoferoid/millettioid clade</taxon>
        <taxon>Phaseoleae</taxon>
        <taxon>Mucuna</taxon>
    </lineage>
</organism>
<protein>
    <submittedName>
        <fullName evidence="1">Mitochondrial protein</fullName>
    </submittedName>
</protein>
<proteinExistence type="predicted"/>
<comment type="caution">
    <text evidence="1">The sequence shown here is derived from an EMBL/GenBank/DDBJ whole genome shotgun (WGS) entry which is preliminary data.</text>
</comment>
<feature type="non-terminal residue" evidence="1">
    <location>
        <position position="1"/>
    </location>
</feature>
<dbReference type="Proteomes" id="UP000257109">
    <property type="component" value="Unassembled WGS sequence"/>
</dbReference>
<reference evidence="1" key="1">
    <citation type="submission" date="2018-05" db="EMBL/GenBank/DDBJ databases">
        <title>Draft genome of Mucuna pruriens seed.</title>
        <authorList>
            <person name="Nnadi N.E."/>
            <person name="Vos R."/>
            <person name="Hasami M.H."/>
            <person name="Devisetty U.K."/>
            <person name="Aguiy J.C."/>
        </authorList>
    </citation>
    <scope>NUCLEOTIDE SEQUENCE [LARGE SCALE GENOMIC DNA]</scope>
    <source>
        <strain evidence="1">JCA_2017</strain>
    </source>
</reference>
<dbReference type="PANTHER" id="PTHR11439:SF497">
    <property type="entry name" value="CYSTEINE-RICH RLK (RECEPTOR-LIKE PROTEIN KINASE) 8"/>
    <property type="match status" value="1"/>
</dbReference>
<dbReference type="CDD" id="cd09272">
    <property type="entry name" value="RNase_HI_RT_Ty1"/>
    <property type="match status" value="1"/>
</dbReference>
<dbReference type="EMBL" id="QJKJ01010587">
    <property type="protein sequence ID" value="RDX73255.1"/>
    <property type="molecule type" value="Genomic_DNA"/>
</dbReference>
<dbReference type="PANTHER" id="PTHR11439">
    <property type="entry name" value="GAG-POL-RELATED RETROTRANSPOSON"/>
    <property type="match status" value="1"/>
</dbReference>
<gene>
    <name evidence="1" type="ORF">CR513_47168</name>
</gene>
<keyword evidence="2" id="KW-1185">Reference proteome</keyword>
<accession>A0A371F4U3</accession>
<sequence length="180" mass="20255">MVLLIYVYVIVVTSFDQKKNSKLKQILHSTFHMKGLGHLTNFLGLELAKLTNSTPVDTPFEVNVKYKQEEGDIFYYSTLYCKLVGSLICVTIAHPDISFVYNESLDISLSPQSVVGCPDTRKSTIGWCMFLGIALISWKCKKQDSVSKSSTKVKYHAISIVCSEIIWLYGLLIELGFPQT</sequence>
<evidence type="ECO:0000313" key="1">
    <source>
        <dbReference type="EMBL" id="RDX73255.1"/>
    </source>
</evidence>
<dbReference type="AlphaFoldDB" id="A0A371F4U3"/>
<name>A0A371F4U3_MUCPR</name>
<evidence type="ECO:0000313" key="2">
    <source>
        <dbReference type="Proteomes" id="UP000257109"/>
    </source>
</evidence>
<dbReference type="OrthoDB" id="1300604at2759"/>